<evidence type="ECO:0000313" key="8">
    <source>
        <dbReference type="EMBL" id="GAA5524575.1"/>
    </source>
</evidence>
<dbReference type="Gene3D" id="3.40.50.1980">
    <property type="entry name" value="Nitrogenase molybdenum iron protein domain"/>
    <property type="match status" value="1"/>
</dbReference>
<protein>
    <recommendedName>
        <fullName evidence="2">High-affinity zinc uptake system protein ZnuA</fullName>
    </recommendedName>
</protein>
<accession>A0ABP9WQT2</accession>
<dbReference type="InterPro" id="IPR006127">
    <property type="entry name" value="ZnuA-like"/>
</dbReference>
<evidence type="ECO:0000256" key="3">
    <source>
        <dbReference type="ARBA" id="ARBA00022448"/>
    </source>
</evidence>
<proteinExistence type="inferred from homology"/>
<dbReference type="SUPFAM" id="SSF53807">
    <property type="entry name" value="Helical backbone' metal receptor"/>
    <property type="match status" value="1"/>
</dbReference>
<feature type="region of interest" description="Disordered" evidence="6">
    <location>
        <begin position="308"/>
        <end position="329"/>
    </location>
</feature>
<sequence>MIISHFFRPPSHGNPMIPSQHPRYLRVLSPLLVLASALFALAACSNEEPAADGTLLVSVRPLALIGAEIAGEDMQIRELIRNGDPHHYAPSVSDRAALEQAALVVWLGPKMETVLARQLAQVPAERQLGLLQQGDFEMAGATADDPHLWLRPRNAAIIGAQMAERLAELRPQQADTYRQRARDFSREMANLQKVLDRALWAYRDVPIVVTHDAYGHFFGGAGVATTALSGTGGHNHHGARTLLDLGDLGDGCLFGEAPANDRDRRLAENLGLGYVALDPLGRALPEGARYRELIEALLADARQCLAQVPDRPITPPDNGKEAPAGAAEE</sequence>
<evidence type="ECO:0000256" key="5">
    <source>
        <dbReference type="ARBA" id="ARBA00022906"/>
    </source>
</evidence>
<keyword evidence="5" id="KW-0864">Zinc transport</keyword>
<dbReference type="EMBL" id="BAABRT010000007">
    <property type="protein sequence ID" value="GAA5524575.1"/>
    <property type="molecule type" value="Genomic_DNA"/>
</dbReference>
<reference evidence="8 9" key="1">
    <citation type="submission" date="2024-02" db="EMBL/GenBank/DDBJ databases">
        <title>Microbulbifer aestuariivivens NBRC 112533.</title>
        <authorList>
            <person name="Ichikawa N."/>
            <person name="Katano-Makiyama Y."/>
            <person name="Hidaka K."/>
        </authorList>
    </citation>
    <scope>NUCLEOTIDE SEQUENCE [LARGE SCALE GENOMIC DNA]</scope>
    <source>
        <strain evidence="8 9">NBRC 112533</strain>
    </source>
</reference>
<name>A0ABP9WQT2_9GAMM</name>
<keyword evidence="9" id="KW-1185">Reference proteome</keyword>
<evidence type="ECO:0000313" key="9">
    <source>
        <dbReference type="Proteomes" id="UP001408594"/>
    </source>
</evidence>
<evidence type="ECO:0000256" key="2">
    <source>
        <dbReference type="ARBA" id="ARBA00015915"/>
    </source>
</evidence>
<dbReference type="PANTHER" id="PTHR42953">
    <property type="entry name" value="HIGH-AFFINITY ZINC UPTAKE SYSTEM PROTEIN ZNUA-RELATED"/>
    <property type="match status" value="1"/>
</dbReference>
<dbReference type="Pfam" id="PF01297">
    <property type="entry name" value="ZnuA"/>
    <property type="match status" value="1"/>
</dbReference>
<feature type="chain" id="PRO_5045235906" description="High-affinity zinc uptake system protein ZnuA" evidence="7">
    <location>
        <begin position="43"/>
        <end position="329"/>
    </location>
</feature>
<organism evidence="8 9">
    <name type="scientific">Microbulbifer aestuariivivens</name>
    <dbReference type="NCBI Taxonomy" id="1908308"/>
    <lineage>
        <taxon>Bacteria</taxon>
        <taxon>Pseudomonadati</taxon>
        <taxon>Pseudomonadota</taxon>
        <taxon>Gammaproteobacteria</taxon>
        <taxon>Cellvibrionales</taxon>
        <taxon>Microbulbiferaceae</taxon>
        <taxon>Microbulbifer</taxon>
    </lineage>
</organism>
<evidence type="ECO:0000256" key="6">
    <source>
        <dbReference type="SAM" id="MobiDB-lite"/>
    </source>
</evidence>
<gene>
    <name evidence="8" type="ORF">Maes01_01132</name>
</gene>
<dbReference type="PANTHER" id="PTHR42953:SF3">
    <property type="entry name" value="HIGH-AFFINITY ZINC UPTAKE SYSTEM PROTEIN ZNUA"/>
    <property type="match status" value="1"/>
</dbReference>
<comment type="caution">
    <text evidence="8">The sequence shown here is derived from an EMBL/GenBank/DDBJ whole genome shotgun (WGS) entry which is preliminary data.</text>
</comment>
<keyword evidence="5" id="KW-0862">Zinc</keyword>
<dbReference type="InterPro" id="IPR050492">
    <property type="entry name" value="Bact_metal-bind_prot9"/>
</dbReference>
<evidence type="ECO:0000256" key="7">
    <source>
        <dbReference type="SAM" id="SignalP"/>
    </source>
</evidence>
<comment type="similarity">
    <text evidence="1">Belongs to the bacterial solute-binding protein 9 family.</text>
</comment>
<feature type="signal peptide" evidence="7">
    <location>
        <begin position="1"/>
        <end position="42"/>
    </location>
</feature>
<dbReference type="Proteomes" id="UP001408594">
    <property type="component" value="Unassembled WGS sequence"/>
</dbReference>
<evidence type="ECO:0000256" key="4">
    <source>
        <dbReference type="ARBA" id="ARBA00022729"/>
    </source>
</evidence>
<evidence type="ECO:0000256" key="1">
    <source>
        <dbReference type="ARBA" id="ARBA00011028"/>
    </source>
</evidence>
<keyword evidence="5" id="KW-0406">Ion transport</keyword>
<keyword evidence="3" id="KW-0813">Transport</keyword>
<keyword evidence="4 7" id="KW-0732">Signal</keyword>